<proteinExistence type="predicted"/>
<dbReference type="Proteomes" id="UP000092207">
    <property type="component" value="Unassembled WGS sequence"/>
</dbReference>
<dbReference type="EMBL" id="LZJY01000445">
    <property type="protein sequence ID" value="OBH85082.1"/>
    <property type="molecule type" value="Genomic_DNA"/>
</dbReference>
<dbReference type="InterPro" id="IPR000084">
    <property type="entry name" value="PE-PGRS_N"/>
</dbReference>
<sequence length="399" mass="42157">MSFVITDPDAMATAADELQGLGSSLQATNAAVAGPTTSVLPPATDSVSVRVATMLDAHAQQYQALSAQAELFHNQFVETLITAKNAYAETEASNAAAMQSTTGTQKIALIMGGTGNPSPDLKYMTSIQQAYLATNYSDYTLVSLRTPEQFWPITGLGSETFGKSVYQGMATLNSAILTQTAAGNHVVVVGYSQSATIASLEMRYLQALPAALRPSQDLLNFVLLADPNNPMGGILTHFIPGFGAFHFATPLTTSYATSIFTLQYDAIANFPANWLWLPSDLNALFGFLDLHHTMPFVSAAQVAAAIQQHVGNMTFYFMQTAQLPLLDPVRWIPILGNPLADLLQPFIKPIADFGYYAPGILPGPVSIAGSVGQGVTSGIASPLVLGFPPLASNGLASGF</sequence>
<dbReference type="AlphaFoldDB" id="A0A1A2U9U6"/>
<organism evidence="3 4">
    <name type="scientific">Mycobacterium scrofulaceum</name>
    <dbReference type="NCBI Taxonomy" id="1783"/>
    <lineage>
        <taxon>Bacteria</taxon>
        <taxon>Bacillati</taxon>
        <taxon>Actinomycetota</taxon>
        <taxon>Actinomycetes</taxon>
        <taxon>Mycobacteriales</taxon>
        <taxon>Mycobacteriaceae</taxon>
        <taxon>Mycobacterium</taxon>
    </lineage>
</organism>
<protein>
    <recommendedName>
        <fullName evidence="5">PE family protein</fullName>
    </recommendedName>
</protein>
<feature type="domain" description="PE-PPE" evidence="2">
    <location>
        <begin position="139"/>
        <end position="355"/>
    </location>
</feature>
<dbReference type="Pfam" id="PF00934">
    <property type="entry name" value="PE"/>
    <property type="match status" value="1"/>
</dbReference>
<name>A0A1A2U9U6_MYCSC</name>
<dbReference type="SUPFAM" id="SSF53474">
    <property type="entry name" value="alpha/beta-Hydrolases"/>
    <property type="match status" value="1"/>
</dbReference>
<accession>A0A1A2U9U6</accession>
<dbReference type="InterPro" id="IPR013228">
    <property type="entry name" value="PE-PPE_C"/>
</dbReference>
<comment type="caution">
    <text evidence="3">The sequence shown here is derived from an EMBL/GenBank/DDBJ whole genome shotgun (WGS) entry which is preliminary data.</text>
</comment>
<dbReference type="Pfam" id="PF08237">
    <property type="entry name" value="PE-PPE"/>
    <property type="match status" value="1"/>
</dbReference>
<dbReference type="InterPro" id="IPR029058">
    <property type="entry name" value="AB_hydrolase_fold"/>
</dbReference>
<reference evidence="3 4" key="1">
    <citation type="submission" date="2016-06" db="EMBL/GenBank/DDBJ databases">
        <authorList>
            <person name="Kjaerup R.B."/>
            <person name="Dalgaard T.S."/>
            <person name="Juul-Madsen H.R."/>
        </authorList>
    </citation>
    <scope>NUCLEOTIDE SEQUENCE [LARGE SCALE GENOMIC DNA]</scope>
    <source>
        <strain evidence="3 4">E2838</strain>
    </source>
</reference>
<gene>
    <name evidence="3" type="ORF">A5679_03925</name>
</gene>
<dbReference type="Gene3D" id="1.10.287.850">
    <property type="entry name" value="HP0062-like domain"/>
    <property type="match status" value="1"/>
</dbReference>
<dbReference type="RefSeq" id="WP_067311489.1">
    <property type="nucleotide sequence ID" value="NZ_LZJY01000445.1"/>
</dbReference>
<feature type="domain" description="PE" evidence="1">
    <location>
        <begin position="4"/>
        <end position="94"/>
    </location>
</feature>
<dbReference type="InterPro" id="IPR038332">
    <property type="entry name" value="PPE_sf"/>
</dbReference>
<evidence type="ECO:0000259" key="1">
    <source>
        <dbReference type="Pfam" id="PF00934"/>
    </source>
</evidence>
<evidence type="ECO:0008006" key="5">
    <source>
        <dbReference type="Google" id="ProtNLM"/>
    </source>
</evidence>
<evidence type="ECO:0000313" key="3">
    <source>
        <dbReference type="EMBL" id="OBH85082.1"/>
    </source>
</evidence>
<evidence type="ECO:0000259" key="2">
    <source>
        <dbReference type="Pfam" id="PF08237"/>
    </source>
</evidence>
<dbReference type="SUPFAM" id="SSF140459">
    <property type="entry name" value="PE/PPE dimer-like"/>
    <property type="match status" value="1"/>
</dbReference>
<dbReference type="Gene3D" id="3.40.50.1820">
    <property type="entry name" value="alpha/beta hydrolase"/>
    <property type="match status" value="1"/>
</dbReference>
<evidence type="ECO:0000313" key="4">
    <source>
        <dbReference type="Proteomes" id="UP000092207"/>
    </source>
</evidence>